<dbReference type="PANTHER" id="PTHR24118:SF99">
    <property type="entry name" value="POTE ANKYRIN DOMAIN FAMILY MEMBER 3C-RELATED"/>
    <property type="match status" value="1"/>
</dbReference>
<dbReference type="SUPFAM" id="SSF48403">
    <property type="entry name" value="Ankyrin repeat"/>
    <property type="match status" value="2"/>
</dbReference>
<evidence type="ECO:0000256" key="1">
    <source>
        <dbReference type="PROSITE-ProRule" id="PRU00023"/>
    </source>
</evidence>
<feature type="repeat" description="ANK" evidence="1">
    <location>
        <begin position="467"/>
        <end position="499"/>
    </location>
</feature>
<accession>A0A8S1DSJ7</accession>
<feature type="repeat" description="ANK" evidence="1">
    <location>
        <begin position="337"/>
        <end position="369"/>
    </location>
</feature>
<feature type="repeat" description="ANK" evidence="1">
    <location>
        <begin position="238"/>
        <end position="270"/>
    </location>
</feature>
<evidence type="ECO:0000313" key="3">
    <source>
        <dbReference type="Proteomes" id="UP000494165"/>
    </source>
</evidence>
<dbReference type="Pfam" id="PF12796">
    <property type="entry name" value="Ank_2"/>
    <property type="match status" value="5"/>
</dbReference>
<feature type="repeat" description="ANK" evidence="1">
    <location>
        <begin position="97"/>
        <end position="129"/>
    </location>
</feature>
<name>A0A8S1DSJ7_9INSE</name>
<feature type="repeat" description="ANK" evidence="1">
    <location>
        <begin position="303"/>
        <end position="336"/>
    </location>
</feature>
<dbReference type="Proteomes" id="UP000494165">
    <property type="component" value="Unassembled WGS sequence"/>
</dbReference>
<dbReference type="SMART" id="SM00248">
    <property type="entry name" value="ANK"/>
    <property type="match status" value="13"/>
</dbReference>
<dbReference type="PROSITE" id="PS50297">
    <property type="entry name" value="ANK_REP_REGION"/>
    <property type="match status" value="7"/>
</dbReference>
<evidence type="ECO:0000313" key="2">
    <source>
        <dbReference type="EMBL" id="CAB3383797.1"/>
    </source>
</evidence>
<dbReference type="InterPro" id="IPR036770">
    <property type="entry name" value="Ankyrin_rpt-contain_sf"/>
</dbReference>
<dbReference type="InterPro" id="IPR002110">
    <property type="entry name" value="Ankyrin_rpt"/>
</dbReference>
<dbReference type="OrthoDB" id="20872at2759"/>
<dbReference type="AlphaFoldDB" id="A0A8S1DSJ7"/>
<comment type="caution">
    <text evidence="2">The sequence shown here is derived from an EMBL/GenBank/DDBJ whole genome shotgun (WGS) entry which is preliminary data.</text>
</comment>
<proteinExistence type="predicted"/>
<sequence length="513" mass="58296">MKKSRWNSFHFAVAKGHKEVAEFLLSKNINLKRIETRDGKSPLQLAALTKKLDICRWLVQEGVELETLLGKQKIREYLVCKDYFLMLQSDVKKKDESGKTALHCAAEYGHLDLVRELIDLGAEIEATDHNGWNVAHFACKGFLKCEIFDHEYVNIIELLLESSGKLACQKTNDGRTVLHILSNHYQRFVCIRDHKLVRFLVEYAEVDGKLHLAAKKGDLALVQQLIESGADLNAADHKGKTALMRASKLNKSDVIAFLLERNADLKRKDEKGRNAVHHALPNLEIAKMLHRKDESLVREVTKSGNTSLHLALKTGSMEVIHWLVIDIKIDVNAANNCGRTALIDACSRNFQEAAEFLLKMNADLHMVDKWGHTALFWAVSEKRLNLIQMLFEKGAQVNGCKNLLRYALYDFNIVRFFHERHPDSMKDKKGNTLLHIAATCYFPQCPFDVLRWLVEGGQIDLEARNNDGETPLLAACKEGRWEVVDFLLNKNADATRKDNEGKSALDYAPFLML</sequence>
<dbReference type="Gene3D" id="1.25.40.20">
    <property type="entry name" value="Ankyrin repeat-containing domain"/>
    <property type="match status" value="4"/>
</dbReference>
<dbReference type="PROSITE" id="PS50088">
    <property type="entry name" value="ANK_REPEAT"/>
    <property type="match status" value="8"/>
</dbReference>
<reference evidence="2 3" key="1">
    <citation type="submission" date="2020-04" db="EMBL/GenBank/DDBJ databases">
        <authorList>
            <person name="Alioto T."/>
            <person name="Alioto T."/>
            <person name="Gomez Garrido J."/>
        </authorList>
    </citation>
    <scope>NUCLEOTIDE SEQUENCE [LARGE SCALE GENOMIC DNA]</scope>
</reference>
<organism evidence="2 3">
    <name type="scientific">Cloeon dipterum</name>
    <dbReference type="NCBI Taxonomy" id="197152"/>
    <lineage>
        <taxon>Eukaryota</taxon>
        <taxon>Metazoa</taxon>
        <taxon>Ecdysozoa</taxon>
        <taxon>Arthropoda</taxon>
        <taxon>Hexapoda</taxon>
        <taxon>Insecta</taxon>
        <taxon>Pterygota</taxon>
        <taxon>Palaeoptera</taxon>
        <taxon>Ephemeroptera</taxon>
        <taxon>Pisciforma</taxon>
        <taxon>Baetidae</taxon>
        <taxon>Cloeon</taxon>
    </lineage>
</organism>
<feature type="repeat" description="ANK" evidence="1">
    <location>
        <begin position="38"/>
        <end position="66"/>
    </location>
</feature>
<protein>
    <submittedName>
        <fullName evidence="2">Uncharacterized protein</fullName>
    </submittedName>
</protein>
<feature type="repeat" description="ANK" evidence="1">
    <location>
        <begin position="370"/>
        <end position="402"/>
    </location>
</feature>
<dbReference type="PRINTS" id="PR01415">
    <property type="entry name" value="ANKYRIN"/>
</dbReference>
<dbReference type="PANTHER" id="PTHR24118">
    <property type="entry name" value="POTE ANKYRIN DOMAIN"/>
    <property type="match status" value="1"/>
</dbReference>
<keyword evidence="3" id="KW-1185">Reference proteome</keyword>
<gene>
    <name evidence="2" type="ORF">CLODIP_2_CD03474</name>
</gene>
<dbReference type="EMBL" id="CADEPI010000324">
    <property type="protein sequence ID" value="CAB3383797.1"/>
    <property type="molecule type" value="Genomic_DNA"/>
</dbReference>
<keyword evidence="1" id="KW-0040">ANK repeat</keyword>
<feature type="repeat" description="ANK" evidence="1">
    <location>
        <begin position="210"/>
        <end position="237"/>
    </location>
</feature>